<organism evidence="1 2">
    <name type="scientific">Streptomyces clavuligerus</name>
    <dbReference type="NCBI Taxonomy" id="1901"/>
    <lineage>
        <taxon>Bacteria</taxon>
        <taxon>Bacillati</taxon>
        <taxon>Actinomycetota</taxon>
        <taxon>Actinomycetes</taxon>
        <taxon>Kitasatosporales</taxon>
        <taxon>Streptomycetaceae</taxon>
        <taxon>Streptomyces</taxon>
    </lineage>
</organism>
<evidence type="ECO:0000313" key="2">
    <source>
        <dbReference type="Proteomes" id="UP000002357"/>
    </source>
</evidence>
<evidence type="ECO:0000313" key="1">
    <source>
        <dbReference type="EMBL" id="EFG05742.1"/>
    </source>
</evidence>
<dbReference type="AlphaFoldDB" id="E2PUC3"/>
<accession>E2PUC3</accession>
<name>E2PUC3_STRCL</name>
<keyword evidence="2" id="KW-1185">Reference proteome</keyword>
<dbReference type="EMBL" id="CM000913">
    <property type="protein sequence ID" value="EFG05742.1"/>
    <property type="molecule type" value="Genomic_DNA"/>
</dbReference>
<sequence>MPIVCSTGGRWQRGFRGRTRIHHRFPFRFPRTENGPDLWKEPGEGT</sequence>
<proteinExistence type="predicted"/>
<gene>
    <name evidence="1" type="ORF">SCLAV_0666</name>
</gene>
<protein>
    <submittedName>
        <fullName evidence="1">Uncharacterized protein</fullName>
    </submittedName>
</protein>
<reference evidence="1 2" key="1">
    <citation type="journal article" date="2010" name="Genome Biol. Evol.">
        <title>The sequence of a 1.8-mb bacterial linear plasmid reveals a rich evolutionary reservoir of secondary metabolic pathways.</title>
        <authorList>
            <person name="Medema M.H."/>
            <person name="Trefzer A."/>
            <person name="Kovalchuk A."/>
            <person name="van den Berg M."/>
            <person name="Mueller U."/>
            <person name="Heijne W."/>
            <person name="Wu L."/>
            <person name="Alam M.T."/>
            <person name="Ronning C.M."/>
            <person name="Nierman W.C."/>
            <person name="Bovenberg R.A.L."/>
            <person name="Breitling R."/>
            <person name="Takano E."/>
        </authorList>
    </citation>
    <scope>NUCLEOTIDE SEQUENCE [LARGE SCALE GENOMIC DNA]</scope>
    <source>
        <strain evidence="2">ATCC 27064 / DSM 738 / JCM 4710 / NBRC 13307 / NCIMB 12785 / NRRL 3585 / VKM Ac-602</strain>
    </source>
</reference>
<dbReference type="Proteomes" id="UP000002357">
    <property type="component" value="Chromosome"/>
</dbReference>